<dbReference type="PROSITE" id="PS50893">
    <property type="entry name" value="ABC_TRANSPORTER_2"/>
    <property type="match status" value="1"/>
</dbReference>
<dbReference type="PROSITE" id="PS00211">
    <property type="entry name" value="ABC_TRANSPORTER_1"/>
    <property type="match status" value="1"/>
</dbReference>
<dbReference type="AlphaFoldDB" id="A0A0G4K555"/>
<protein>
    <submittedName>
        <fullName evidence="6">ABC transporter</fullName>
    </submittedName>
</protein>
<dbReference type="SUPFAM" id="SSF52540">
    <property type="entry name" value="P-loop containing nucleoside triphosphate hydrolases"/>
    <property type="match status" value="1"/>
</dbReference>
<evidence type="ECO:0000313" key="6">
    <source>
        <dbReference type="EMBL" id="CRF32384.1"/>
    </source>
</evidence>
<dbReference type="InterPro" id="IPR003593">
    <property type="entry name" value="AAA+_ATPase"/>
</dbReference>
<evidence type="ECO:0000256" key="3">
    <source>
        <dbReference type="ARBA" id="ARBA00022741"/>
    </source>
</evidence>
<name>A0A0G4K555_9SPIR</name>
<proteinExistence type="inferred from homology"/>
<dbReference type="InterPro" id="IPR050153">
    <property type="entry name" value="Metal_Ion_Import_ABC"/>
</dbReference>
<accession>A0A0G4K555</accession>
<dbReference type="OrthoDB" id="9806726at2"/>
<dbReference type="PANTHER" id="PTHR42734:SF17">
    <property type="entry name" value="METAL TRANSPORT SYSTEM ATP-BINDING PROTEIN TM_0124-RELATED"/>
    <property type="match status" value="1"/>
</dbReference>
<evidence type="ECO:0000256" key="4">
    <source>
        <dbReference type="ARBA" id="ARBA00022840"/>
    </source>
</evidence>
<dbReference type="CDD" id="cd03235">
    <property type="entry name" value="ABC_Metallic_Cations"/>
    <property type="match status" value="1"/>
</dbReference>
<dbReference type="InterPro" id="IPR027417">
    <property type="entry name" value="P-loop_NTPase"/>
</dbReference>
<dbReference type="Gene3D" id="3.40.50.300">
    <property type="entry name" value="P-loop containing nucleotide triphosphate hydrolases"/>
    <property type="match status" value="1"/>
</dbReference>
<dbReference type="InterPro" id="IPR003439">
    <property type="entry name" value="ABC_transporter-like_ATP-bd"/>
</dbReference>
<gene>
    <name evidence="6" type="ORF">BRSU_0757</name>
</gene>
<dbReference type="GO" id="GO:0016887">
    <property type="term" value="F:ATP hydrolysis activity"/>
    <property type="evidence" value="ECO:0007669"/>
    <property type="project" value="InterPro"/>
</dbReference>
<feature type="domain" description="ABC transporter" evidence="5">
    <location>
        <begin position="2"/>
        <end position="229"/>
    </location>
</feature>
<comment type="similarity">
    <text evidence="1">Belongs to the ABC transporter superfamily.</text>
</comment>
<dbReference type="Proteomes" id="UP000043763">
    <property type="component" value="Unassembled WGS sequence"/>
</dbReference>
<dbReference type="RefSeq" id="WP_048593855.1">
    <property type="nucleotide sequence ID" value="NZ_CVLB01000001.1"/>
</dbReference>
<dbReference type="EMBL" id="CVLB01000001">
    <property type="protein sequence ID" value="CRF32384.1"/>
    <property type="molecule type" value="Genomic_DNA"/>
</dbReference>
<reference evidence="7" key="1">
    <citation type="submission" date="2015-04" db="EMBL/GenBank/DDBJ databases">
        <authorList>
            <person name="Mushtaq Mamoona"/>
        </authorList>
    </citation>
    <scope>NUCLEOTIDE SEQUENCE [LARGE SCALE GENOMIC DNA]</scope>
    <source>
        <strain evidence="7">AN4859/03</strain>
    </source>
</reference>
<dbReference type="PANTHER" id="PTHR42734">
    <property type="entry name" value="METAL TRANSPORT SYSTEM ATP-BINDING PROTEIN TM_0124-RELATED"/>
    <property type="match status" value="1"/>
</dbReference>
<sequence length="230" mass="25817">MLNIKDLSVFYDSNEVLSNINFSLNKGDYLSIIGENGSGKTTLIKTILGLIKPKKGSVSFNSIKKNEIGYLPQQGIVQKSFPASVFEVVISGRLNKKKFLPFYTSKDKKITLDNLRKLNIENLKNKSYKDLSGGQQQRVALARALCSTKELLILDEPSTGLDPIATADLYNLIKKLNDEVTIIMVSHDISNAVKYSNKILHINKNILFFGSTEDYTKTDIYKRISGEDMR</sequence>
<keyword evidence="3" id="KW-0547">Nucleotide-binding</keyword>
<evidence type="ECO:0000313" key="7">
    <source>
        <dbReference type="Proteomes" id="UP000043763"/>
    </source>
</evidence>
<dbReference type="GO" id="GO:0005524">
    <property type="term" value="F:ATP binding"/>
    <property type="evidence" value="ECO:0007669"/>
    <property type="project" value="UniProtKB-KW"/>
</dbReference>
<evidence type="ECO:0000256" key="2">
    <source>
        <dbReference type="ARBA" id="ARBA00022448"/>
    </source>
</evidence>
<keyword evidence="4" id="KW-0067">ATP-binding</keyword>
<keyword evidence="7" id="KW-1185">Reference proteome</keyword>
<dbReference type="InterPro" id="IPR017871">
    <property type="entry name" value="ABC_transporter-like_CS"/>
</dbReference>
<dbReference type="Pfam" id="PF00005">
    <property type="entry name" value="ABC_tran"/>
    <property type="match status" value="1"/>
</dbReference>
<dbReference type="SMART" id="SM00382">
    <property type="entry name" value="AAA"/>
    <property type="match status" value="1"/>
</dbReference>
<evidence type="ECO:0000259" key="5">
    <source>
        <dbReference type="PROSITE" id="PS50893"/>
    </source>
</evidence>
<evidence type="ECO:0000256" key="1">
    <source>
        <dbReference type="ARBA" id="ARBA00005417"/>
    </source>
</evidence>
<organism evidence="6 7">
    <name type="scientific">Brachyspira suanatina</name>
    <dbReference type="NCBI Taxonomy" id="381802"/>
    <lineage>
        <taxon>Bacteria</taxon>
        <taxon>Pseudomonadati</taxon>
        <taxon>Spirochaetota</taxon>
        <taxon>Spirochaetia</taxon>
        <taxon>Brachyspirales</taxon>
        <taxon>Brachyspiraceae</taxon>
        <taxon>Brachyspira</taxon>
    </lineage>
</organism>
<keyword evidence="2" id="KW-0813">Transport</keyword>
<dbReference type="FunFam" id="3.40.50.300:FF:000134">
    <property type="entry name" value="Iron-enterobactin ABC transporter ATP-binding protein"/>
    <property type="match status" value="1"/>
</dbReference>